<keyword evidence="4" id="KW-0719">Serine esterase</keyword>
<evidence type="ECO:0000256" key="11">
    <source>
        <dbReference type="PIRSR" id="PIRSR611150-2"/>
    </source>
</evidence>
<evidence type="ECO:0000313" key="13">
    <source>
        <dbReference type="Proteomes" id="UP000242519"/>
    </source>
</evidence>
<dbReference type="InterPro" id="IPR011150">
    <property type="entry name" value="Cutinase_monf"/>
</dbReference>
<comment type="subcellular location">
    <subcellularLocation>
        <location evidence="1">Secreted</location>
    </subcellularLocation>
</comment>
<keyword evidence="8 11" id="KW-1015">Disulfide bond</keyword>
<evidence type="ECO:0000256" key="3">
    <source>
        <dbReference type="ARBA" id="ARBA00013095"/>
    </source>
</evidence>
<reference evidence="12 13" key="1">
    <citation type="submission" date="2017-04" db="EMBL/GenBank/DDBJ databases">
        <title>Draft genome sequence of Marssonina coronaria NL1: causal agent of apple blotch.</title>
        <authorList>
            <person name="Cheng Q."/>
        </authorList>
    </citation>
    <scope>NUCLEOTIDE SEQUENCE [LARGE SCALE GENOMIC DNA]</scope>
    <source>
        <strain evidence="12 13">NL1</strain>
    </source>
</reference>
<dbReference type="EC" id="3.1.1.74" evidence="3"/>
<dbReference type="Gene3D" id="3.40.50.1820">
    <property type="entry name" value="alpha/beta hydrolase"/>
    <property type="match status" value="1"/>
</dbReference>
<evidence type="ECO:0000256" key="2">
    <source>
        <dbReference type="ARBA" id="ARBA00007534"/>
    </source>
</evidence>
<evidence type="ECO:0000256" key="9">
    <source>
        <dbReference type="ARBA" id="ARBA00034045"/>
    </source>
</evidence>
<keyword evidence="7" id="KW-0378">Hydrolase</keyword>
<dbReference type="AlphaFoldDB" id="A0A218ZEV5"/>
<dbReference type="Proteomes" id="UP000242519">
    <property type="component" value="Unassembled WGS sequence"/>
</dbReference>
<dbReference type="PANTHER" id="PTHR48250">
    <property type="entry name" value="CUTINASE 2-RELATED"/>
    <property type="match status" value="1"/>
</dbReference>
<evidence type="ECO:0000256" key="1">
    <source>
        <dbReference type="ARBA" id="ARBA00004613"/>
    </source>
</evidence>
<dbReference type="OrthoDB" id="3225429at2759"/>
<dbReference type="GO" id="GO:0050525">
    <property type="term" value="F:cutinase activity"/>
    <property type="evidence" value="ECO:0007669"/>
    <property type="project" value="UniProtKB-EC"/>
</dbReference>
<accession>A0A218ZEV5</accession>
<dbReference type="InterPro" id="IPR000675">
    <property type="entry name" value="Cutinase/axe"/>
</dbReference>
<dbReference type="PANTHER" id="PTHR48250:SF3">
    <property type="entry name" value="CUTINASE 1-RELATED"/>
    <property type="match status" value="1"/>
</dbReference>
<comment type="catalytic activity">
    <reaction evidence="9">
        <text>cutin + H2O = cutin monomers.</text>
        <dbReference type="EC" id="3.1.1.74"/>
    </reaction>
</comment>
<dbReference type="EMBL" id="MZNU01000061">
    <property type="protein sequence ID" value="OWP05696.1"/>
    <property type="molecule type" value="Genomic_DNA"/>
</dbReference>
<keyword evidence="13" id="KW-1185">Reference proteome</keyword>
<evidence type="ECO:0000256" key="5">
    <source>
        <dbReference type="ARBA" id="ARBA00022525"/>
    </source>
</evidence>
<feature type="active site" description="Proton donor/acceptor" evidence="10">
    <location>
        <position position="311"/>
    </location>
</feature>
<dbReference type="STRING" id="503106.A0A218ZEV5"/>
<keyword evidence="5" id="KW-0964">Secreted</keyword>
<feature type="active site" description="Nucleophile" evidence="10">
    <location>
        <position position="243"/>
    </location>
</feature>
<evidence type="ECO:0000256" key="10">
    <source>
        <dbReference type="PIRSR" id="PIRSR611150-1"/>
    </source>
</evidence>
<dbReference type="SUPFAM" id="SSF53474">
    <property type="entry name" value="alpha/beta-Hydrolases"/>
    <property type="match status" value="1"/>
</dbReference>
<dbReference type="InterPro" id="IPR029058">
    <property type="entry name" value="AB_hydrolase_fold"/>
</dbReference>
<name>A0A218ZEV5_9HELO</name>
<evidence type="ECO:0000256" key="7">
    <source>
        <dbReference type="ARBA" id="ARBA00022801"/>
    </source>
</evidence>
<keyword evidence="6" id="KW-0732">Signal</keyword>
<comment type="similarity">
    <text evidence="2">Belongs to the cutinase family.</text>
</comment>
<dbReference type="GO" id="GO:0016052">
    <property type="term" value="P:carbohydrate catabolic process"/>
    <property type="evidence" value="ECO:0007669"/>
    <property type="project" value="TreeGrafter"/>
</dbReference>
<proteinExistence type="inferred from homology"/>
<dbReference type="SMART" id="SM01110">
    <property type="entry name" value="Cutinase"/>
    <property type="match status" value="1"/>
</dbReference>
<dbReference type="PRINTS" id="PR00129">
    <property type="entry name" value="CUTINASE"/>
</dbReference>
<evidence type="ECO:0000256" key="6">
    <source>
        <dbReference type="ARBA" id="ARBA00022729"/>
    </source>
</evidence>
<feature type="disulfide bond" evidence="11">
    <location>
        <begin position="294"/>
        <end position="301"/>
    </location>
</feature>
<dbReference type="InParanoid" id="A0A218ZEV5"/>
<feature type="disulfide bond" evidence="11">
    <location>
        <begin position="152"/>
        <end position="232"/>
    </location>
</feature>
<dbReference type="Pfam" id="PF01083">
    <property type="entry name" value="Cutinase"/>
    <property type="match status" value="1"/>
</dbReference>
<evidence type="ECO:0000256" key="4">
    <source>
        <dbReference type="ARBA" id="ARBA00022487"/>
    </source>
</evidence>
<dbReference type="GO" id="GO:0005576">
    <property type="term" value="C:extracellular region"/>
    <property type="evidence" value="ECO:0007669"/>
    <property type="project" value="UniProtKB-SubCell"/>
</dbReference>
<evidence type="ECO:0000256" key="8">
    <source>
        <dbReference type="ARBA" id="ARBA00023157"/>
    </source>
</evidence>
<organism evidence="12 13">
    <name type="scientific">Diplocarpon coronariae</name>
    <dbReference type="NCBI Taxonomy" id="2795749"/>
    <lineage>
        <taxon>Eukaryota</taxon>
        <taxon>Fungi</taxon>
        <taxon>Dikarya</taxon>
        <taxon>Ascomycota</taxon>
        <taxon>Pezizomycotina</taxon>
        <taxon>Leotiomycetes</taxon>
        <taxon>Helotiales</taxon>
        <taxon>Drepanopezizaceae</taxon>
        <taxon>Diplocarpon</taxon>
    </lineage>
</organism>
<sequence>MSRRSPFRRLLGTRAKRPTQISGYSNARKSQLIELCRDDRQSNGRRIKSNGPRSRPTPVVLHRIPRVDSAFSRSWACWRGLTPVAISSLPESSLLTPRVSHRPSDLSPDTFGTMHVAFLAALLASFAQAALLDSRRKCAVGAVENEYTLGGCRPILFFYARGSSEAGNMGNASYSPGPPTAQGLKNIFGCREVAVEGVDYAALLASNWLPGGTDPGEARELHDLFVDAATRCPRSILLGGGYSQGAALTHRAVEKLPAWVRARIAAIVLYGDTQNLKDSGRIPNFPEARTLIICNPGDVICAGNLTITYAHIEYVPRVPEALSFYTRAALRTHH</sequence>
<gene>
    <name evidence="12" type="ORF">B2J93_1745</name>
</gene>
<protein>
    <recommendedName>
        <fullName evidence="3">cutinase</fullName>
        <ecNumber evidence="3">3.1.1.74</ecNumber>
    </recommendedName>
</protein>
<feature type="active site" evidence="10">
    <location>
        <position position="298"/>
    </location>
</feature>
<evidence type="ECO:0000313" key="12">
    <source>
        <dbReference type="EMBL" id="OWP05696.1"/>
    </source>
</evidence>
<comment type="caution">
    <text evidence="12">The sequence shown here is derived from an EMBL/GenBank/DDBJ whole genome shotgun (WGS) entry which is preliminary data.</text>
</comment>